<dbReference type="RefSeq" id="WP_158380638.1">
    <property type="nucleotide sequence ID" value="NZ_CP006906.1"/>
</dbReference>
<dbReference type="Proteomes" id="UP000030635">
    <property type="component" value="Plasmid pCBJ"/>
</dbReference>
<dbReference type="AlphaFoldDB" id="A0A0A7G0F4"/>
<sequence>MKNKYYIDDIYNKYSSDVESDVIDDSTGKLVNIYDDNQYKNRRKSI</sequence>
<evidence type="ECO:0000313" key="1">
    <source>
        <dbReference type="EMBL" id="AIY85318.1"/>
    </source>
</evidence>
<reference evidence="1 2" key="1">
    <citation type="journal article" date="2015" name="Infect. Genet. Evol.">
        <title>Genomic sequences of six botulinum neurotoxin-producing strains representing three clostridial species illustrate the mobility and diversity of botulinum neurotoxin genes.</title>
        <authorList>
            <person name="Smith T.J."/>
            <person name="Hill K.K."/>
            <person name="Xie G."/>
            <person name="Foley B.T."/>
            <person name="Williamson C.H."/>
            <person name="Foster J.T."/>
            <person name="Johnson S.L."/>
            <person name="Chertkov O."/>
            <person name="Teshima H."/>
            <person name="Gibbons H.S."/>
            <person name="Johnsky L.A."/>
            <person name="Karavis M.A."/>
            <person name="Smith L.A."/>
        </authorList>
    </citation>
    <scope>NUCLEOTIDE SEQUENCE [LARGE SCALE GENOMIC DNA]</scope>
    <source>
        <strain evidence="1">Sullivan</strain>
        <plasmid evidence="2">Plasmid pCBJ</plasmid>
    </source>
</reference>
<name>A0A0A7G0F4_9CLOT</name>
<dbReference type="KEGG" id="cbv:U729_3245"/>
<dbReference type="HOGENOM" id="CLU_3181914_0_0_9"/>
<geneLocation type="plasmid" evidence="1 2">
    <name>pCBJ</name>
</geneLocation>
<keyword evidence="1" id="KW-0614">Plasmid</keyword>
<evidence type="ECO:0000313" key="2">
    <source>
        <dbReference type="Proteomes" id="UP000030635"/>
    </source>
</evidence>
<gene>
    <name evidence="1" type="ORF">U729_3245</name>
</gene>
<organism evidence="1 2">
    <name type="scientific">Clostridium baratii str. Sullivan</name>
    <dbReference type="NCBI Taxonomy" id="1415775"/>
    <lineage>
        <taxon>Bacteria</taxon>
        <taxon>Bacillati</taxon>
        <taxon>Bacillota</taxon>
        <taxon>Clostridia</taxon>
        <taxon>Eubacteriales</taxon>
        <taxon>Clostridiaceae</taxon>
        <taxon>Clostridium</taxon>
    </lineage>
</organism>
<accession>A0A0A7G0F4</accession>
<dbReference type="EMBL" id="CP006906">
    <property type="protein sequence ID" value="AIY85318.1"/>
    <property type="molecule type" value="Genomic_DNA"/>
</dbReference>
<protein>
    <submittedName>
        <fullName evidence="1">Uncharacterized protein</fullName>
    </submittedName>
</protein>
<proteinExistence type="predicted"/>
<keyword evidence="2" id="KW-1185">Reference proteome</keyword>